<protein>
    <submittedName>
        <fullName evidence="7">Beta-glucosidase 4</fullName>
    </submittedName>
</protein>
<dbReference type="InterPro" id="IPR017853">
    <property type="entry name" value="GH"/>
</dbReference>
<organism evidence="7">
    <name type="scientific">Sesamum latifolium</name>
    <dbReference type="NCBI Taxonomy" id="2727402"/>
    <lineage>
        <taxon>Eukaryota</taxon>
        <taxon>Viridiplantae</taxon>
        <taxon>Streptophyta</taxon>
        <taxon>Embryophyta</taxon>
        <taxon>Tracheophyta</taxon>
        <taxon>Spermatophyta</taxon>
        <taxon>Magnoliopsida</taxon>
        <taxon>eudicotyledons</taxon>
        <taxon>Gunneridae</taxon>
        <taxon>Pentapetalae</taxon>
        <taxon>asterids</taxon>
        <taxon>lamiids</taxon>
        <taxon>Lamiales</taxon>
        <taxon>Pedaliaceae</taxon>
        <taxon>Sesamum</taxon>
    </lineage>
</organism>
<evidence type="ECO:0000256" key="2">
    <source>
        <dbReference type="ARBA" id="ARBA00022801"/>
    </source>
</evidence>
<accession>A0AAW2UJG4</accession>
<dbReference type="Pfam" id="PF00232">
    <property type="entry name" value="Glyco_hydro_1"/>
    <property type="match status" value="1"/>
</dbReference>
<dbReference type="GO" id="GO:0008422">
    <property type="term" value="F:beta-glucosidase activity"/>
    <property type="evidence" value="ECO:0007669"/>
    <property type="project" value="TreeGrafter"/>
</dbReference>
<reference evidence="7" key="1">
    <citation type="submission" date="2020-06" db="EMBL/GenBank/DDBJ databases">
        <authorList>
            <person name="Li T."/>
            <person name="Hu X."/>
            <person name="Zhang T."/>
            <person name="Song X."/>
            <person name="Zhang H."/>
            <person name="Dai N."/>
            <person name="Sheng W."/>
            <person name="Hou X."/>
            <person name="Wei L."/>
        </authorList>
    </citation>
    <scope>NUCLEOTIDE SEQUENCE</scope>
    <source>
        <strain evidence="7">KEN1</strain>
        <tissue evidence="7">Leaf</tissue>
    </source>
</reference>
<feature type="region of interest" description="Disordered" evidence="6">
    <location>
        <begin position="288"/>
        <end position="307"/>
    </location>
</feature>
<comment type="similarity">
    <text evidence="1 5">Belongs to the glycosyl hydrolase 1 family.</text>
</comment>
<evidence type="ECO:0000256" key="6">
    <source>
        <dbReference type="SAM" id="MobiDB-lite"/>
    </source>
</evidence>
<dbReference type="GO" id="GO:0005975">
    <property type="term" value="P:carbohydrate metabolic process"/>
    <property type="evidence" value="ECO:0007669"/>
    <property type="project" value="InterPro"/>
</dbReference>
<dbReference type="SUPFAM" id="SSF51445">
    <property type="entry name" value="(Trans)glycosidases"/>
    <property type="match status" value="1"/>
</dbReference>
<evidence type="ECO:0000256" key="3">
    <source>
        <dbReference type="ARBA" id="ARBA00023295"/>
    </source>
</evidence>
<evidence type="ECO:0000256" key="5">
    <source>
        <dbReference type="RuleBase" id="RU003690"/>
    </source>
</evidence>
<dbReference type="Gene3D" id="3.20.20.80">
    <property type="entry name" value="Glycosidases"/>
    <property type="match status" value="1"/>
</dbReference>
<dbReference type="PANTHER" id="PTHR10353">
    <property type="entry name" value="GLYCOSYL HYDROLASE"/>
    <property type="match status" value="1"/>
</dbReference>
<feature type="compositionally biased region" description="Basic and acidic residues" evidence="6">
    <location>
        <begin position="291"/>
        <end position="300"/>
    </location>
</feature>
<sequence>MIRPKMRILRQEICFFATQQQYSHRKNFQMYQNGKIGIVLNSSCHYPFDSTSQDDKDAVQRAFDFMLGWFLEPVIYGQFPASMLKNDGDNIQAFSDEEKQGLTGSVDWVGLNYYTADFVAYEQNPPGVGYPADQHCIYSYYDIKGNPIGQPTDSSWLWIVPEGLYDHLQYLQIKYKDDMPSLYITENGVGDNGNPKLTAKQACMDTTRVQYHQEHLASLLLAIKELSFDVRGYFAWSYCDNFEWTAGYTTRFGIIYTDYVNDLTRYMKNSAFWFTKFLKASSTTSSILDNRQAEKDPERVSKKRRAT</sequence>
<evidence type="ECO:0000313" key="7">
    <source>
        <dbReference type="EMBL" id="KAL0416812.1"/>
    </source>
</evidence>
<gene>
    <name evidence="7" type="ORF">Slati_3513100</name>
</gene>
<dbReference type="PROSITE" id="PS00572">
    <property type="entry name" value="GLYCOSYL_HYDROL_F1_1"/>
    <property type="match status" value="1"/>
</dbReference>
<name>A0AAW2UJG4_9LAMI</name>
<keyword evidence="3" id="KW-0326">Glycosidase</keyword>
<reference evidence="7" key="2">
    <citation type="journal article" date="2024" name="Plant">
        <title>Genomic evolution and insights into agronomic trait innovations of Sesamum species.</title>
        <authorList>
            <person name="Miao H."/>
            <person name="Wang L."/>
            <person name="Qu L."/>
            <person name="Liu H."/>
            <person name="Sun Y."/>
            <person name="Le M."/>
            <person name="Wang Q."/>
            <person name="Wei S."/>
            <person name="Zheng Y."/>
            <person name="Lin W."/>
            <person name="Duan Y."/>
            <person name="Cao H."/>
            <person name="Xiong S."/>
            <person name="Wang X."/>
            <person name="Wei L."/>
            <person name="Li C."/>
            <person name="Ma Q."/>
            <person name="Ju M."/>
            <person name="Zhao R."/>
            <person name="Li G."/>
            <person name="Mu C."/>
            <person name="Tian Q."/>
            <person name="Mei H."/>
            <person name="Zhang T."/>
            <person name="Gao T."/>
            <person name="Zhang H."/>
        </authorList>
    </citation>
    <scope>NUCLEOTIDE SEQUENCE</scope>
    <source>
        <strain evidence="7">KEN1</strain>
    </source>
</reference>
<proteinExistence type="inferred from homology"/>
<keyword evidence="2" id="KW-0378">Hydrolase</keyword>
<dbReference type="EMBL" id="JACGWN010000012">
    <property type="protein sequence ID" value="KAL0416812.1"/>
    <property type="molecule type" value="Genomic_DNA"/>
</dbReference>
<dbReference type="PRINTS" id="PR00131">
    <property type="entry name" value="GLHYDRLASE1"/>
</dbReference>
<evidence type="ECO:0000256" key="1">
    <source>
        <dbReference type="ARBA" id="ARBA00010838"/>
    </source>
</evidence>
<feature type="active site" description="Nucleophile" evidence="4">
    <location>
        <position position="186"/>
    </location>
</feature>
<dbReference type="AlphaFoldDB" id="A0AAW2UJG4"/>
<dbReference type="PANTHER" id="PTHR10353:SF137">
    <property type="entry name" value="MYROSINASE 3-RELATED"/>
    <property type="match status" value="1"/>
</dbReference>
<dbReference type="InterPro" id="IPR018120">
    <property type="entry name" value="Glyco_hydro_1_AS"/>
</dbReference>
<evidence type="ECO:0000256" key="4">
    <source>
        <dbReference type="PROSITE-ProRule" id="PRU10055"/>
    </source>
</evidence>
<comment type="caution">
    <text evidence="7">The sequence shown here is derived from an EMBL/GenBank/DDBJ whole genome shotgun (WGS) entry which is preliminary data.</text>
</comment>
<dbReference type="InterPro" id="IPR001360">
    <property type="entry name" value="Glyco_hydro_1"/>
</dbReference>